<dbReference type="Proteomes" id="UP001295444">
    <property type="component" value="Chromosome 01"/>
</dbReference>
<organism evidence="1 2">
    <name type="scientific">Pelobates cultripes</name>
    <name type="common">Western spadefoot toad</name>
    <dbReference type="NCBI Taxonomy" id="61616"/>
    <lineage>
        <taxon>Eukaryota</taxon>
        <taxon>Metazoa</taxon>
        <taxon>Chordata</taxon>
        <taxon>Craniata</taxon>
        <taxon>Vertebrata</taxon>
        <taxon>Euteleostomi</taxon>
        <taxon>Amphibia</taxon>
        <taxon>Batrachia</taxon>
        <taxon>Anura</taxon>
        <taxon>Pelobatoidea</taxon>
        <taxon>Pelobatidae</taxon>
        <taxon>Pelobates</taxon>
    </lineage>
</organism>
<dbReference type="AlphaFoldDB" id="A0AAD1R6I2"/>
<reference evidence="1" key="1">
    <citation type="submission" date="2022-03" db="EMBL/GenBank/DDBJ databases">
        <authorList>
            <person name="Alioto T."/>
            <person name="Alioto T."/>
            <person name="Gomez Garrido J."/>
        </authorList>
    </citation>
    <scope>NUCLEOTIDE SEQUENCE</scope>
</reference>
<keyword evidence="2" id="KW-1185">Reference proteome</keyword>
<name>A0AAD1R6I2_PELCU</name>
<dbReference type="EMBL" id="OW240912">
    <property type="protein sequence ID" value="CAH2224658.1"/>
    <property type="molecule type" value="Genomic_DNA"/>
</dbReference>
<protein>
    <submittedName>
        <fullName evidence="1">Uncharacterized protein</fullName>
    </submittedName>
</protein>
<accession>A0AAD1R6I2</accession>
<evidence type="ECO:0000313" key="2">
    <source>
        <dbReference type="Proteomes" id="UP001295444"/>
    </source>
</evidence>
<gene>
    <name evidence="1" type="ORF">PECUL_23A054282</name>
</gene>
<sequence>MKLGLSRKSRELDDRDISLYLTPSYFELYYFVFKLKVELFQENTKLSAIQELFVRMGYGGQDNDFDTANRPINEDIVLPILAFLIQLWYAEFINAFPETKMNVPSTTVQHISEAIPALSDEETSIVPEDGILPVLYLSLKPKWVHARSLCYLSLMSYLSLLPLKPCLFHSPSLLF</sequence>
<proteinExistence type="predicted"/>
<evidence type="ECO:0000313" key="1">
    <source>
        <dbReference type="EMBL" id="CAH2224658.1"/>
    </source>
</evidence>